<dbReference type="Proteomes" id="UP000053455">
    <property type="component" value="Unassembled WGS sequence"/>
</dbReference>
<accession>A0A0H0XV28</accession>
<evidence type="ECO:0000313" key="3">
    <source>
        <dbReference type="EMBL" id="KLI64170.1"/>
    </source>
</evidence>
<dbReference type="Pfam" id="PF00487">
    <property type="entry name" value="FA_desaturase"/>
    <property type="match status" value="1"/>
</dbReference>
<dbReference type="RefSeq" id="WP_047092028.1">
    <property type="nucleotide sequence ID" value="NZ_LBHU01000001.1"/>
</dbReference>
<organism evidence="3 4">
    <name type="scientific">Aurantiacibacter marinus</name>
    <dbReference type="NCBI Taxonomy" id="874156"/>
    <lineage>
        <taxon>Bacteria</taxon>
        <taxon>Pseudomonadati</taxon>
        <taxon>Pseudomonadota</taxon>
        <taxon>Alphaproteobacteria</taxon>
        <taxon>Sphingomonadales</taxon>
        <taxon>Erythrobacteraceae</taxon>
        <taxon>Aurantiacibacter</taxon>
    </lineage>
</organism>
<dbReference type="PATRIC" id="fig|874156.12.peg.74"/>
<evidence type="ECO:0000256" key="1">
    <source>
        <dbReference type="SAM" id="Phobius"/>
    </source>
</evidence>
<dbReference type="InterPro" id="IPR005804">
    <property type="entry name" value="FA_desaturase_dom"/>
</dbReference>
<dbReference type="EMBL" id="LBHU01000001">
    <property type="protein sequence ID" value="KLI64170.1"/>
    <property type="molecule type" value="Genomic_DNA"/>
</dbReference>
<sequence length="256" mass="28961">MENPAISNSYARNPQRTAQAAIGLALAILIAGGWLGLHFYAIFVFELNWSNIPAALGIALVQCWLSVGVFIISHDAMHGSLVPGWKRLNGAIGGALLFLYAGFGWRKMREAHFDHHRHSGTEGDPDFDADNPTSFWRWYGTFLKRYFGWQSLLYVHVVVGIYWLVVGVPMAQIVLVFGLPAIGSSLQLFYFGTFRPHRHGGVAFEDRHNARSDDFPVLLSLATCFHFGYHAEHHRSPQTPWWGLPRYRRSAQLIRK</sequence>
<proteinExistence type="predicted"/>
<feature type="transmembrane region" description="Helical" evidence="1">
    <location>
        <begin position="52"/>
        <end position="72"/>
    </location>
</feature>
<keyword evidence="1" id="KW-0812">Transmembrane</keyword>
<keyword evidence="1" id="KW-0472">Membrane</keyword>
<comment type="caution">
    <text evidence="3">The sequence shown here is derived from an EMBL/GenBank/DDBJ whole genome shotgun (WGS) entry which is preliminary data.</text>
</comment>
<feature type="transmembrane region" description="Helical" evidence="1">
    <location>
        <begin position="20"/>
        <end position="45"/>
    </location>
</feature>
<protein>
    <submittedName>
        <fullName evidence="3">Beta-carotene ketolase</fullName>
    </submittedName>
</protein>
<keyword evidence="4" id="KW-1185">Reference proteome</keyword>
<reference evidence="3 4" key="1">
    <citation type="submission" date="2015-04" db="EMBL/GenBank/DDBJ databases">
        <title>The draft genome sequence of Erythrobacter marinus HWDM-33.</title>
        <authorList>
            <person name="Zhuang L."/>
            <person name="Liu Y."/>
            <person name="Shao Z."/>
        </authorList>
    </citation>
    <scope>NUCLEOTIDE SEQUENCE [LARGE SCALE GENOMIC DNA]</scope>
    <source>
        <strain evidence="3 4">HWDM-33</strain>
    </source>
</reference>
<dbReference type="AlphaFoldDB" id="A0A0H0XV28"/>
<evidence type="ECO:0000313" key="4">
    <source>
        <dbReference type="Proteomes" id="UP000053455"/>
    </source>
</evidence>
<dbReference type="GO" id="GO:0006629">
    <property type="term" value="P:lipid metabolic process"/>
    <property type="evidence" value="ECO:0007669"/>
    <property type="project" value="InterPro"/>
</dbReference>
<name>A0A0H0XV28_9SPHN</name>
<keyword evidence="1" id="KW-1133">Transmembrane helix</keyword>
<dbReference type="OrthoDB" id="9792534at2"/>
<feature type="domain" description="Fatty acid desaturase" evidence="2">
    <location>
        <begin position="54"/>
        <end position="155"/>
    </location>
</feature>
<dbReference type="STRING" id="874156.GCA_001021555_01218"/>
<feature type="transmembrane region" description="Helical" evidence="1">
    <location>
        <begin position="146"/>
        <end position="165"/>
    </location>
</feature>
<gene>
    <name evidence="3" type="ORF">AAV99_00360</name>
</gene>
<evidence type="ECO:0000259" key="2">
    <source>
        <dbReference type="Pfam" id="PF00487"/>
    </source>
</evidence>
<feature type="transmembrane region" description="Helical" evidence="1">
    <location>
        <begin position="171"/>
        <end position="191"/>
    </location>
</feature>
<feature type="transmembrane region" description="Helical" evidence="1">
    <location>
        <begin position="84"/>
        <end position="103"/>
    </location>
</feature>